<dbReference type="EMBL" id="BNCJ01000004">
    <property type="protein sequence ID" value="GHF48993.1"/>
    <property type="molecule type" value="Genomic_DNA"/>
</dbReference>
<evidence type="ECO:0000313" key="6">
    <source>
        <dbReference type="EMBL" id="GHF48993.1"/>
    </source>
</evidence>
<evidence type="ECO:0000256" key="1">
    <source>
        <dbReference type="ARBA" id="ARBA00001946"/>
    </source>
</evidence>
<accession>A0A8J3GXN0</accession>
<organism evidence="6 7">
    <name type="scientific">Seohaeicola zhoushanensis</name>
    <dbReference type="NCBI Taxonomy" id="1569283"/>
    <lineage>
        <taxon>Bacteria</taxon>
        <taxon>Pseudomonadati</taxon>
        <taxon>Pseudomonadota</taxon>
        <taxon>Alphaproteobacteria</taxon>
        <taxon>Rhodobacterales</taxon>
        <taxon>Roseobacteraceae</taxon>
        <taxon>Seohaeicola</taxon>
    </lineage>
</organism>
<dbReference type="GO" id="GO:0005737">
    <property type="term" value="C:cytoplasm"/>
    <property type="evidence" value="ECO:0007669"/>
    <property type="project" value="TreeGrafter"/>
</dbReference>
<dbReference type="GO" id="GO:0046872">
    <property type="term" value="F:metal ion binding"/>
    <property type="evidence" value="ECO:0007669"/>
    <property type="project" value="UniProtKB-KW"/>
</dbReference>
<dbReference type="GO" id="GO:0034431">
    <property type="term" value="F:bis(5'-adenosyl)-hexaphosphatase activity"/>
    <property type="evidence" value="ECO:0007669"/>
    <property type="project" value="TreeGrafter"/>
</dbReference>
<dbReference type="PANTHER" id="PTHR12629">
    <property type="entry name" value="DIPHOSPHOINOSITOL POLYPHOSPHATE PHOSPHOHYDROLASE"/>
    <property type="match status" value="1"/>
</dbReference>
<dbReference type="PANTHER" id="PTHR12629:SF0">
    <property type="entry name" value="DIPHOSPHOINOSITOL-POLYPHOSPHATE DIPHOSPHATASE"/>
    <property type="match status" value="1"/>
</dbReference>
<proteinExistence type="predicted"/>
<dbReference type="Pfam" id="PF00293">
    <property type="entry name" value="NUDIX"/>
    <property type="match status" value="1"/>
</dbReference>
<dbReference type="GO" id="GO:1901907">
    <property type="term" value="P:diadenosine pentaphosphate catabolic process"/>
    <property type="evidence" value="ECO:0007669"/>
    <property type="project" value="TreeGrafter"/>
</dbReference>
<keyword evidence="7" id="KW-1185">Reference proteome</keyword>
<gene>
    <name evidence="6" type="ORF">GCM10017056_20690</name>
</gene>
<name>A0A8J3GXN0_9RHOB</name>
<comment type="cofactor">
    <cofactor evidence="1">
        <name>Mg(2+)</name>
        <dbReference type="ChEBI" id="CHEBI:18420"/>
    </cofactor>
</comment>
<evidence type="ECO:0000256" key="3">
    <source>
        <dbReference type="ARBA" id="ARBA00022801"/>
    </source>
</evidence>
<sequence length="160" mass="18021">MNMMVENPSPEISETAEDIGKQYAALCFSTTRGKTRVLLITSRGTGRWIVPKGWRVEGASAAGSAAREAWEEAGVIGRIYEQCLGTYTYLKYFEKAPDKICETQVFPVKVLSLKGEFPERGQRRRKWFSPKKAASLVQEPELAHILRTFDPRTLHPADKS</sequence>
<dbReference type="GO" id="GO:1901911">
    <property type="term" value="P:adenosine 5'-(hexahydrogen pentaphosphate) catabolic process"/>
    <property type="evidence" value="ECO:0007669"/>
    <property type="project" value="TreeGrafter"/>
</dbReference>
<reference evidence="6" key="1">
    <citation type="journal article" date="2014" name="Int. J. Syst. Evol. Microbiol.">
        <title>Complete genome sequence of Corynebacterium casei LMG S-19264T (=DSM 44701T), isolated from a smear-ripened cheese.</title>
        <authorList>
            <consortium name="US DOE Joint Genome Institute (JGI-PGF)"/>
            <person name="Walter F."/>
            <person name="Albersmeier A."/>
            <person name="Kalinowski J."/>
            <person name="Ruckert C."/>
        </authorList>
    </citation>
    <scope>NUCLEOTIDE SEQUENCE</scope>
    <source>
        <strain evidence="6">KCTC 42650</strain>
    </source>
</reference>
<dbReference type="PROSITE" id="PS51462">
    <property type="entry name" value="NUDIX"/>
    <property type="match status" value="1"/>
</dbReference>
<keyword evidence="2" id="KW-0479">Metal-binding</keyword>
<dbReference type="GO" id="GO:0071543">
    <property type="term" value="P:diphosphoinositol polyphosphate metabolic process"/>
    <property type="evidence" value="ECO:0007669"/>
    <property type="project" value="TreeGrafter"/>
</dbReference>
<dbReference type="InterPro" id="IPR047198">
    <property type="entry name" value="DDP-like_NUDIX"/>
</dbReference>
<dbReference type="GO" id="GO:0008486">
    <property type="term" value="F:diphosphoinositol-polyphosphate diphosphatase activity"/>
    <property type="evidence" value="ECO:0007669"/>
    <property type="project" value="TreeGrafter"/>
</dbReference>
<keyword evidence="3 6" id="KW-0378">Hydrolase</keyword>
<evidence type="ECO:0000256" key="4">
    <source>
        <dbReference type="ARBA" id="ARBA00022842"/>
    </source>
</evidence>
<dbReference type="Proteomes" id="UP000626220">
    <property type="component" value="Unassembled WGS sequence"/>
</dbReference>
<evidence type="ECO:0000259" key="5">
    <source>
        <dbReference type="PROSITE" id="PS51462"/>
    </source>
</evidence>
<feature type="domain" description="Nudix hydrolase" evidence="5">
    <location>
        <begin position="20"/>
        <end position="150"/>
    </location>
</feature>
<dbReference type="GO" id="GO:0000298">
    <property type="term" value="F:endopolyphosphatase activity"/>
    <property type="evidence" value="ECO:0007669"/>
    <property type="project" value="TreeGrafter"/>
</dbReference>
<dbReference type="AlphaFoldDB" id="A0A8J3GXN0"/>
<reference evidence="6" key="2">
    <citation type="submission" date="2020-09" db="EMBL/GenBank/DDBJ databases">
        <authorList>
            <person name="Sun Q."/>
            <person name="Kim S."/>
        </authorList>
    </citation>
    <scope>NUCLEOTIDE SEQUENCE</scope>
    <source>
        <strain evidence="6">KCTC 42650</strain>
    </source>
</reference>
<evidence type="ECO:0000256" key="2">
    <source>
        <dbReference type="ARBA" id="ARBA00022723"/>
    </source>
</evidence>
<dbReference type="SUPFAM" id="SSF55811">
    <property type="entry name" value="Nudix"/>
    <property type="match status" value="1"/>
</dbReference>
<keyword evidence="4" id="KW-0460">Magnesium</keyword>
<comment type="caution">
    <text evidence="6">The sequence shown here is derived from an EMBL/GenBank/DDBJ whole genome shotgun (WGS) entry which is preliminary data.</text>
</comment>
<dbReference type="GO" id="GO:0034432">
    <property type="term" value="F:bis(5'-adenosyl)-pentaphosphatase activity"/>
    <property type="evidence" value="ECO:0007669"/>
    <property type="project" value="TreeGrafter"/>
</dbReference>
<dbReference type="CDD" id="cd04666">
    <property type="entry name" value="NUDIX_DIPP2_like_Nudt4"/>
    <property type="match status" value="1"/>
</dbReference>
<dbReference type="InterPro" id="IPR000086">
    <property type="entry name" value="NUDIX_hydrolase_dom"/>
</dbReference>
<evidence type="ECO:0000313" key="7">
    <source>
        <dbReference type="Proteomes" id="UP000626220"/>
    </source>
</evidence>
<protein>
    <submittedName>
        <fullName evidence="6">NUDIX hydrolase</fullName>
    </submittedName>
</protein>
<dbReference type="GO" id="GO:1901909">
    <property type="term" value="P:diadenosine hexaphosphate catabolic process"/>
    <property type="evidence" value="ECO:0007669"/>
    <property type="project" value="TreeGrafter"/>
</dbReference>
<dbReference type="InterPro" id="IPR015797">
    <property type="entry name" value="NUDIX_hydrolase-like_dom_sf"/>
</dbReference>
<dbReference type="Gene3D" id="3.90.79.10">
    <property type="entry name" value="Nucleoside Triphosphate Pyrophosphohydrolase"/>
    <property type="match status" value="1"/>
</dbReference>